<dbReference type="EMBL" id="KM874354">
    <property type="protein sequence ID" value="AJP36460.1"/>
    <property type="molecule type" value="Genomic_DNA"/>
</dbReference>
<evidence type="ECO:0000259" key="16">
    <source>
        <dbReference type="PROSITE" id="PS52020"/>
    </source>
</evidence>
<evidence type="ECO:0000256" key="14">
    <source>
        <dbReference type="ARBA" id="ARBA00023124"/>
    </source>
</evidence>
<dbReference type="GO" id="GO:0004386">
    <property type="term" value="F:helicase activity"/>
    <property type="evidence" value="ECO:0007669"/>
    <property type="project" value="UniProtKB-KW"/>
</dbReference>
<dbReference type="GO" id="GO:0042025">
    <property type="term" value="C:host cell nucleus"/>
    <property type="evidence" value="ECO:0007669"/>
    <property type="project" value="UniProtKB-SubCell"/>
</dbReference>
<dbReference type="GO" id="GO:0005524">
    <property type="term" value="F:ATP binding"/>
    <property type="evidence" value="ECO:0007669"/>
    <property type="project" value="UniProtKB-KW"/>
</dbReference>
<feature type="domain" description="CRESS-DNA virus Rep endonuclease" evidence="16">
    <location>
        <begin position="1"/>
        <end position="99"/>
    </location>
</feature>
<dbReference type="InterPro" id="IPR049912">
    <property type="entry name" value="CRESS_DNA_REP"/>
</dbReference>
<evidence type="ECO:0000256" key="2">
    <source>
        <dbReference type="ARBA" id="ARBA00004147"/>
    </source>
</evidence>
<keyword evidence="11" id="KW-0378">Hydrolase</keyword>
<evidence type="ECO:0000256" key="4">
    <source>
        <dbReference type="ARBA" id="ARBA00022679"/>
    </source>
</evidence>
<dbReference type="GO" id="GO:0046872">
    <property type="term" value="F:metal ion binding"/>
    <property type="evidence" value="ECO:0007669"/>
    <property type="project" value="UniProtKB-KW"/>
</dbReference>
<dbReference type="GO" id="GO:0016787">
    <property type="term" value="F:hydrolase activity"/>
    <property type="evidence" value="ECO:0007669"/>
    <property type="project" value="UniProtKB-KW"/>
</dbReference>
<keyword evidence="12" id="KW-0347">Helicase</keyword>
<keyword evidence="15" id="KW-0238">DNA-binding</keyword>
<evidence type="ECO:0000256" key="6">
    <source>
        <dbReference type="ARBA" id="ARBA00022705"/>
    </source>
</evidence>
<dbReference type="KEGG" id="vg:23698246"/>
<organism evidence="17 18">
    <name type="scientific">Avon-Heathcote Estuary associated circular virus 24</name>
    <dbReference type="NCBI Taxonomy" id="1618248"/>
    <lineage>
        <taxon>Viruses</taxon>
        <taxon>Monodnaviria</taxon>
        <taxon>Shotokuvirae</taxon>
        <taxon>Cressdnaviricota</taxon>
        <taxon>Arfiviricetes</taxon>
        <taxon>Gredzevirales</taxon>
        <taxon>Ouroboviridae</taxon>
        <taxon>Pylenevirus</taxon>
        <taxon>Pylenevirus paphis</taxon>
    </lineage>
</organism>
<evidence type="ECO:0000256" key="7">
    <source>
        <dbReference type="ARBA" id="ARBA00022722"/>
    </source>
</evidence>
<keyword evidence="18" id="KW-1185">Reference proteome</keyword>
<dbReference type="GeneID" id="23698246"/>
<keyword evidence="6" id="KW-0235">DNA replication</keyword>
<keyword evidence="13" id="KW-0067">ATP-binding</keyword>
<evidence type="ECO:0000313" key="17">
    <source>
        <dbReference type="EMBL" id="AJP36460.1"/>
    </source>
</evidence>
<evidence type="ECO:0000256" key="9">
    <source>
        <dbReference type="ARBA" id="ARBA00022741"/>
    </source>
</evidence>
<keyword evidence="4" id="KW-0808">Transferase</keyword>
<dbReference type="Gene3D" id="3.40.1310.20">
    <property type="match status" value="1"/>
</dbReference>
<evidence type="ECO:0000256" key="8">
    <source>
        <dbReference type="ARBA" id="ARBA00022723"/>
    </source>
</evidence>
<evidence type="ECO:0000256" key="1">
    <source>
        <dbReference type="ARBA" id="ARBA00001946"/>
    </source>
</evidence>
<evidence type="ECO:0000256" key="3">
    <source>
        <dbReference type="ARBA" id="ARBA00022562"/>
    </source>
</evidence>
<evidence type="ECO:0000313" key="18">
    <source>
        <dbReference type="Proteomes" id="UP000149296"/>
    </source>
</evidence>
<evidence type="ECO:0000256" key="11">
    <source>
        <dbReference type="ARBA" id="ARBA00022801"/>
    </source>
</evidence>
<reference evidence="17 18" key="1">
    <citation type="journal article" date="2015" name="Infect. Genet. Evol.">
        <title>Diverse small circular DNA viruses circulating amongst estuarine molluscs.</title>
        <authorList>
            <person name="Dayaram A."/>
            <person name="Goldstien S."/>
            <person name="Arguello Astorga G.R."/>
            <person name="Zawar-Reza P."/>
            <person name="Gomez C."/>
            <person name="Harding J.S."/>
            <person name="Varsani A."/>
        </authorList>
    </citation>
    <scope>NUCLEOTIDE SEQUENCE [LARGE SCALE GENOMIC DNA]</scope>
    <source>
        <strain evidence="17">AHEaCV-24-NZ-2183TU-2913</strain>
    </source>
</reference>
<keyword evidence="8" id="KW-0479">Metal-binding</keyword>
<accession>A0A0C5IB82</accession>
<comment type="cofactor">
    <cofactor evidence="1">
        <name>Mg(2+)</name>
        <dbReference type="ChEBI" id="CHEBI:18420"/>
    </cofactor>
</comment>
<keyword evidence="3" id="KW-1048">Host nucleus</keyword>
<dbReference type="Pfam" id="PF02407">
    <property type="entry name" value="Viral_Rep"/>
    <property type="match status" value="1"/>
</dbReference>
<evidence type="ECO:0000256" key="5">
    <source>
        <dbReference type="ARBA" id="ARBA00022695"/>
    </source>
</evidence>
<keyword evidence="14" id="KW-0190">Covalent protein-DNA linkage</keyword>
<name>A0A0C5IB82_9VIRU</name>
<proteinExistence type="predicted"/>
<evidence type="ECO:0000256" key="15">
    <source>
        <dbReference type="ARBA" id="ARBA00023125"/>
    </source>
</evidence>
<keyword evidence="5" id="KW-0548">Nucleotidyltransferase</keyword>
<dbReference type="GO" id="GO:0004519">
    <property type="term" value="F:endonuclease activity"/>
    <property type="evidence" value="ECO:0007669"/>
    <property type="project" value="UniProtKB-KW"/>
</dbReference>
<dbReference type="RefSeq" id="YP_009126936.1">
    <property type="nucleotide sequence ID" value="NC_026652.1"/>
</dbReference>
<evidence type="ECO:0000256" key="10">
    <source>
        <dbReference type="ARBA" id="ARBA00022759"/>
    </source>
</evidence>
<keyword evidence="9" id="KW-0547">Nucleotide-binding</keyword>
<dbReference type="OrthoDB" id="9195at10239"/>
<dbReference type="PROSITE" id="PS52020">
    <property type="entry name" value="CRESS_DNA_REP"/>
    <property type="match status" value="1"/>
</dbReference>
<keyword evidence="7" id="KW-0540">Nuclease</keyword>
<evidence type="ECO:0000256" key="13">
    <source>
        <dbReference type="ARBA" id="ARBA00022840"/>
    </source>
</evidence>
<dbReference type="GO" id="GO:0016779">
    <property type="term" value="F:nucleotidyltransferase activity"/>
    <property type="evidence" value="ECO:0007669"/>
    <property type="project" value="UniProtKB-KW"/>
</dbReference>
<keyword evidence="10" id="KW-0255">Endonuclease</keyword>
<protein>
    <submittedName>
        <fullName evidence="17">Replication-associated protein</fullName>
    </submittedName>
</protein>
<evidence type="ECO:0000256" key="12">
    <source>
        <dbReference type="ARBA" id="ARBA00022806"/>
    </source>
</evidence>
<dbReference type="GO" id="GO:0003677">
    <property type="term" value="F:DNA binding"/>
    <property type="evidence" value="ECO:0007669"/>
    <property type="project" value="UniProtKB-KW"/>
</dbReference>
<comment type="subcellular location">
    <subcellularLocation>
        <location evidence="2">Host nucleus</location>
    </subcellularLocation>
</comment>
<sequence>MAQSRSWCFTLNNYVQADIDRLAAFGETDDCTYLVFGKEVGESGTPHLQGFAIFPRKLRLRAVKSHIGNGAHLECARGSPLQASDYCKKDGDFTEFGSFGGVRPGLSGRFGQFVEWLDEHYKEGNVHQPSRALIAATWPDLYVRYHTKLFELVGVLAPKPILQEGDPNAWQTTLIEALGLDPDDRKIYFYVDETGGSGKSWLTRYLMTSRDDVQALSIGKRDDIAHAIDVTKKVFLFNVPRTQMEFLQYSILESLKDRMVMSPKYNSMMKVLHSVPHVVVFSNEEPDRTKLTADRFAVTHIRNI</sequence>
<dbReference type="GO" id="GO:0006260">
    <property type="term" value="P:DNA replication"/>
    <property type="evidence" value="ECO:0007669"/>
    <property type="project" value="UniProtKB-KW"/>
</dbReference>
<dbReference type="Proteomes" id="UP000149296">
    <property type="component" value="Segment"/>
</dbReference>